<sequence>MRRKGEGVATLMALLGPPPGSMKGSASPFRCQQSLFPKNIPTTVIRRPSSPGEHRVVERFSSTSSPPFNYAPSSQSTSRASSSTSICQKGASHCQGSPVCLTVSSPLQPGNSHTVRYTLPINSRKSSLGSCEKDRKTMDFDPHGAKWQCCCCNLPNGLKILAVGEVLLSSIIITSASAYIATSDTGVTWFLGSLIVVCIIMAVSSILLFAGIHRHSPQLLYPTLGARSLLIIFFTVFCGSVITAPNSEVEMVESATMSMDQKGHWTHHPRNNIEAASESLALRLVALVFGMLFFAVLVLYTIYLVLRCVGYERSFARLRERRESFIQAGMIDPDLGSRRGSNC</sequence>
<evidence type="ECO:0000256" key="2">
    <source>
        <dbReference type="SAM" id="Phobius"/>
    </source>
</evidence>
<keyword evidence="2" id="KW-0472">Membrane</keyword>
<dbReference type="Pfam" id="PF22954">
    <property type="entry name" value="DUF7027"/>
    <property type="match status" value="1"/>
</dbReference>
<feature type="transmembrane region" description="Helical" evidence="2">
    <location>
        <begin position="280"/>
        <end position="306"/>
    </location>
</feature>
<feature type="transmembrane region" description="Helical" evidence="2">
    <location>
        <begin position="189"/>
        <end position="212"/>
    </location>
</feature>
<name>A0AAF3J2V1_9BILA</name>
<evidence type="ECO:0000313" key="4">
    <source>
        <dbReference type="Proteomes" id="UP000887575"/>
    </source>
</evidence>
<protein>
    <recommendedName>
        <fullName evidence="3">DUF7027 domain-containing protein</fullName>
    </recommendedName>
</protein>
<feature type="domain" description="DUF7027" evidence="3">
    <location>
        <begin position="156"/>
        <end position="247"/>
    </location>
</feature>
<accession>A0AAF3J2V1</accession>
<dbReference type="PANTHER" id="PTHR34851:SF5">
    <property type="entry name" value="MARVEL DOMAIN-CONTAINING PROTEIN"/>
    <property type="match status" value="1"/>
</dbReference>
<dbReference type="AlphaFoldDB" id="A0AAF3J2V1"/>
<dbReference type="PANTHER" id="PTHR34851">
    <property type="entry name" value="PROTEIN CBG05235-RELATED"/>
    <property type="match status" value="1"/>
</dbReference>
<keyword evidence="4" id="KW-1185">Reference proteome</keyword>
<feature type="transmembrane region" description="Helical" evidence="2">
    <location>
        <begin position="224"/>
        <end position="244"/>
    </location>
</feature>
<evidence type="ECO:0000256" key="1">
    <source>
        <dbReference type="SAM" id="MobiDB-lite"/>
    </source>
</evidence>
<reference evidence="5" key="1">
    <citation type="submission" date="2024-02" db="UniProtKB">
        <authorList>
            <consortium name="WormBaseParasite"/>
        </authorList>
    </citation>
    <scope>IDENTIFICATION</scope>
</reference>
<keyword evidence="2" id="KW-1133">Transmembrane helix</keyword>
<evidence type="ECO:0000259" key="3">
    <source>
        <dbReference type="Pfam" id="PF22954"/>
    </source>
</evidence>
<dbReference type="Proteomes" id="UP000887575">
    <property type="component" value="Unassembled WGS sequence"/>
</dbReference>
<organism evidence="4 5">
    <name type="scientific">Mesorhabditis belari</name>
    <dbReference type="NCBI Taxonomy" id="2138241"/>
    <lineage>
        <taxon>Eukaryota</taxon>
        <taxon>Metazoa</taxon>
        <taxon>Ecdysozoa</taxon>
        <taxon>Nematoda</taxon>
        <taxon>Chromadorea</taxon>
        <taxon>Rhabditida</taxon>
        <taxon>Rhabditina</taxon>
        <taxon>Rhabditomorpha</taxon>
        <taxon>Rhabditoidea</taxon>
        <taxon>Rhabditidae</taxon>
        <taxon>Mesorhabditinae</taxon>
        <taxon>Mesorhabditis</taxon>
    </lineage>
</organism>
<evidence type="ECO:0000313" key="5">
    <source>
        <dbReference type="WBParaSite" id="MBELARI_LOCUS12755"/>
    </source>
</evidence>
<feature type="compositionally biased region" description="Low complexity" evidence="1">
    <location>
        <begin position="73"/>
        <end position="82"/>
    </location>
</feature>
<dbReference type="InterPro" id="IPR054291">
    <property type="entry name" value="DUF7027"/>
</dbReference>
<feature type="region of interest" description="Disordered" evidence="1">
    <location>
        <begin position="45"/>
        <end position="82"/>
    </location>
</feature>
<keyword evidence="2" id="KW-0812">Transmembrane</keyword>
<proteinExistence type="predicted"/>
<dbReference type="WBParaSite" id="MBELARI_LOCUS12755">
    <property type="protein sequence ID" value="MBELARI_LOCUS12755"/>
    <property type="gene ID" value="MBELARI_LOCUS12755"/>
</dbReference>